<protein>
    <recommendedName>
        <fullName evidence="4">Carboxypeptidase</fullName>
    </recommendedName>
</protein>
<accession>A0A5J9WH75</accession>
<comment type="similarity">
    <text evidence="1">Belongs to the peptidase S10 family.</text>
</comment>
<comment type="caution">
    <text evidence="2">The sequence shown here is derived from an EMBL/GenBank/DDBJ whole genome shotgun (WGS) entry which is preliminary data.</text>
</comment>
<dbReference type="AlphaFoldDB" id="A0A5J9WH75"/>
<dbReference type="SUPFAM" id="SSF53474">
    <property type="entry name" value="alpha/beta-Hydrolases"/>
    <property type="match status" value="1"/>
</dbReference>
<name>A0A5J9WH75_9POAL</name>
<evidence type="ECO:0000313" key="3">
    <source>
        <dbReference type="Proteomes" id="UP000324897"/>
    </source>
</evidence>
<reference evidence="2 3" key="1">
    <citation type="journal article" date="2019" name="Sci. Rep.">
        <title>A high-quality genome of Eragrostis curvula grass provides insights into Poaceae evolution and supports new strategies to enhance forage quality.</title>
        <authorList>
            <person name="Carballo J."/>
            <person name="Santos B.A.C.M."/>
            <person name="Zappacosta D."/>
            <person name="Garbus I."/>
            <person name="Selva J.P."/>
            <person name="Gallo C.A."/>
            <person name="Diaz A."/>
            <person name="Albertini E."/>
            <person name="Caccamo M."/>
            <person name="Echenique V."/>
        </authorList>
    </citation>
    <scope>NUCLEOTIDE SEQUENCE [LARGE SCALE GENOMIC DNA]</scope>
    <source>
        <strain evidence="3">cv. Victoria</strain>
        <tissue evidence="2">Leaf</tissue>
    </source>
</reference>
<dbReference type="Pfam" id="PF00450">
    <property type="entry name" value="Peptidase_S10"/>
    <property type="match status" value="1"/>
</dbReference>
<dbReference type="GO" id="GO:0004185">
    <property type="term" value="F:serine-type carboxypeptidase activity"/>
    <property type="evidence" value="ECO:0007669"/>
    <property type="project" value="InterPro"/>
</dbReference>
<dbReference type="InterPro" id="IPR001563">
    <property type="entry name" value="Peptidase_S10"/>
</dbReference>
<dbReference type="InterPro" id="IPR029058">
    <property type="entry name" value="AB_hydrolase_fold"/>
</dbReference>
<evidence type="ECO:0000256" key="1">
    <source>
        <dbReference type="ARBA" id="ARBA00009431"/>
    </source>
</evidence>
<evidence type="ECO:0000313" key="2">
    <source>
        <dbReference type="EMBL" id="TVU46720.1"/>
    </source>
</evidence>
<feature type="non-terminal residue" evidence="2">
    <location>
        <position position="1"/>
    </location>
</feature>
<evidence type="ECO:0008006" key="4">
    <source>
        <dbReference type="Google" id="ProtNLM"/>
    </source>
</evidence>
<keyword evidence="3" id="KW-1185">Reference proteome</keyword>
<gene>
    <name evidence="2" type="ORF">EJB05_06272</name>
</gene>
<dbReference type="EMBL" id="RWGY01000004">
    <property type="protein sequence ID" value="TVU46720.1"/>
    <property type="molecule type" value="Genomic_DNA"/>
</dbReference>
<dbReference type="GO" id="GO:0006508">
    <property type="term" value="P:proteolysis"/>
    <property type="evidence" value="ECO:0007669"/>
    <property type="project" value="InterPro"/>
</dbReference>
<sequence length="181" mass="19922">MDPMNPSPSSASSPVHVTKYSRYLNRKASASGSNNTIQGILNGVIKEKLKIIPKDLVRSTSSNILSRSDQRLKNLDVPSKIDELLAHGVDVPVYNRQLDVICSTIGAESWVQKLKWDGLSSFLSAPRQPLYCGPTKATKAFVRSYKNLHFYWILGSGHFVPYEQPCIALSMIGSITQSPGS</sequence>
<proteinExistence type="inferred from homology"/>
<dbReference type="Gramene" id="TVU46720">
    <property type="protein sequence ID" value="TVU46720"/>
    <property type="gene ID" value="EJB05_06272"/>
</dbReference>
<dbReference type="Proteomes" id="UP000324897">
    <property type="component" value="Chromosome 5"/>
</dbReference>
<dbReference type="OrthoDB" id="443318at2759"/>
<organism evidence="2 3">
    <name type="scientific">Eragrostis curvula</name>
    <name type="common">weeping love grass</name>
    <dbReference type="NCBI Taxonomy" id="38414"/>
    <lineage>
        <taxon>Eukaryota</taxon>
        <taxon>Viridiplantae</taxon>
        <taxon>Streptophyta</taxon>
        <taxon>Embryophyta</taxon>
        <taxon>Tracheophyta</taxon>
        <taxon>Spermatophyta</taxon>
        <taxon>Magnoliopsida</taxon>
        <taxon>Liliopsida</taxon>
        <taxon>Poales</taxon>
        <taxon>Poaceae</taxon>
        <taxon>PACMAD clade</taxon>
        <taxon>Chloridoideae</taxon>
        <taxon>Eragrostideae</taxon>
        <taxon>Eragrostidinae</taxon>
        <taxon>Eragrostis</taxon>
    </lineage>
</organism>
<dbReference type="Gene3D" id="3.40.50.1820">
    <property type="entry name" value="alpha/beta hydrolase"/>
    <property type="match status" value="1"/>
</dbReference>